<keyword evidence="2 6" id="KW-0489">Methyltransferase</keyword>
<evidence type="ECO:0000256" key="1">
    <source>
        <dbReference type="ARBA" id="ARBA00022428"/>
    </source>
</evidence>
<evidence type="ECO:0000313" key="7">
    <source>
        <dbReference type="Proteomes" id="UP001156940"/>
    </source>
</evidence>
<dbReference type="InterPro" id="IPR004033">
    <property type="entry name" value="UbiE/COQ5_MeTrFase"/>
</dbReference>
<keyword evidence="4" id="KW-0949">S-adenosyl-L-methionine</keyword>
<dbReference type="CDD" id="cd02440">
    <property type="entry name" value="AdoMet_MTases"/>
    <property type="match status" value="1"/>
</dbReference>
<organism evidence="6 7">
    <name type="scientific">Luteimonas endophytica</name>
    <dbReference type="NCBI Taxonomy" id="3042023"/>
    <lineage>
        <taxon>Bacteria</taxon>
        <taxon>Pseudomonadati</taxon>
        <taxon>Pseudomonadota</taxon>
        <taxon>Gammaproteobacteria</taxon>
        <taxon>Lysobacterales</taxon>
        <taxon>Lysobacteraceae</taxon>
        <taxon>Luteimonas</taxon>
    </lineage>
</organism>
<proteinExistence type="predicted"/>
<evidence type="ECO:0000259" key="5">
    <source>
        <dbReference type="Pfam" id="PF13649"/>
    </source>
</evidence>
<dbReference type="Proteomes" id="UP001156940">
    <property type="component" value="Unassembled WGS sequence"/>
</dbReference>
<name>A0ABT6J4J3_9GAMM</name>
<reference evidence="6 7" key="1">
    <citation type="submission" date="2023-04" db="EMBL/GenBank/DDBJ databases">
        <title>Luteimonas endophyticus RD2P54.</title>
        <authorList>
            <person name="Sun J.-Q."/>
        </authorList>
    </citation>
    <scope>NUCLEOTIDE SEQUENCE [LARGE SCALE GENOMIC DNA]</scope>
    <source>
        <strain evidence="6 7">RD2P54</strain>
    </source>
</reference>
<dbReference type="SUPFAM" id="SSF53335">
    <property type="entry name" value="S-adenosyl-L-methionine-dependent methyltransferases"/>
    <property type="match status" value="1"/>
</dbReference>
<dbReference type="Gene3D" id="3.40.50.150">
    <property type="entry name" value="Vaccinia Virus protein VP39"/>
    <property type="match status" value="1"/>
</dbReference>
<gene>
    <name evidence="6" type="ORF">QFW77_01835</name>
</gene>
<evidence type="ECO:0000256" key="4">
    <source>
        <dbReference type="ARBA" id="ARBA00022691"/>
    </source>
</evidence>
<protein>
    <submittedName>
        <fullName evidence="6">Methyltransferase domain-containing protein</fullName>
    </submittedName>
</protein>
<evidence type="ECO:0000256" key="2">
    <source>
        <dbReference type="ARBA" id="ARBA00022603"/>
    </source>
</evidence>
<comment type="caution">
    <text evidence="6">The sequence shown here is derived from an EMBL/GenBank/DDBJ whole genome shotgun (WGS) entry which is preliminary data.</text>
</comment>
<dbReference type="Pfam" id="PF13649">
    <property type="entry name" value="Methyltransf_25"/>
    <property type="match status" value="1"/>
</dbReference>
<dbReference type="PANTHER" id="PTHR43591">
    <property type="entry name" value="METHYLTRANSFERASE"/>
    <property type="match status" value="1"/>
</dbReference>
<feature type="domain" description="Methyltransferase" evidence="5">
    <location>
        <begin position="49"/>
        <end position="145"/>
    </location>
</feature>
<dbReference type="PROSITE" id="PS51608">
    <property type="entry name" value="SAM_MT_UBIE"/>
    <property type="match status" value="1"/>
</dbReference>
<dbReference type="PANTHER" id="PTHR43591:SF24">
    <property type="entry name" value="2-METHOXY-6-POLYPRENYL-1,4-BENZOQUINOL METHYLASE, MITOCHONDRIAL"/>
    <property type="match status" value="1"/>
</dbReference>
<dbReference type="RefSeq" id="WP_280572499.1">
    <property type="nucleotide sequence ID" value="NZ_JARXRM010000010.1"/>
</dbReference>
<accession>A0ABT6J4J3</accession>
<sequence length="279" mass="29896">MQRPAEDQRSAWDDVAAGWKRWWPSIEQGAQAVSARMLDLAKVGPGQRVLDIATGIGEPALMAAGRVGPRGRVVATDRSPRMLAIARERATGLGLANVEFLQMDAGRLAFPDGSFDAVLCRWGLGYLPDPETTAAEVRRVLVPDGWFATSVWQAGPRGRPMASLAMAAATEAFDLPPPPGPTVPASGSVEDALARQLARAGFADVRIEETALTLEFRSTDDCTRYLMDVSPEFSALFSGRSPQQLADYRHRLAGSLRQYAAADGGVRVPNVAVCAAGRH</sequence>
<keyword evidence="1" id="KW-0474">Menaquinone biosynthesis</keyword>
<dbReference type="GO" id="GO:0008168">
    <property type="term" value="F:methyltransferase activity"/>
    <property type="evidence" value="ECO:0007669"/>
    <property type="project" value="UniProtKB-KW"/>
</dbReference>
<keyword evidence="3" id="KW-0808">Transferase</keyword>
<evidence type="ECO:0000313" key="6">
    <source>
        <dbReference type="EMBL" id="MDH5821736.1"/>
    </source>
</evidence>
<dbReference type="InterPro" id="IPR029063">
    <property type="entry name" value="SAM-dependent_MTases_sf"/>
</dbReference>
<evidence type="ECO:0000256" key="3">
    <source>
        <dbReference type="ARBA" id="ARBA00022679"/>
    </source>
</evidence>
<dbReference type="GO" id="GO:0032259">
    <property type="term" value="P:methylation"/>
    <property type="evidence" value="ECO:0007669"/>
    <property type="project" value="UniProtKB-KW"/>
</dbReference>
<keyword evidence="7" id="KW-1185">Reference proteome</keyword>
<dbReference type="EMBL" id="JARXRM010000010">
    <property type="protein sequence ID" value="MDH5821736.1"/>
    <property type="molecule type" value="Genomic_DNA"/>
</dbReference>
<dbReference type="InterPro" id="IPR041698">
    <property type="entry name" value="Methyltransf_25"/>
</dbReference>